<feature type="compositionally biased region" description="Basic and acidic residues" evidence="1">
    <location>
        <begin position="184"/>
        <end position="198"/>
    </location>
</feature>
<keyword evidence="3" id="KW-1185">Reference proteome</keyword>
<dbReference type="InterPro" id="IPR027921">
    <property type="entry name" value="NOPCHAP1"/>
</dbReference>
<dbReference type="GeneID" id="81363090"/>
<dbReference type="OrthoDB" id="1112980at2759"/>
<comment type="caution">
    <text evidence="2">The sequence shown here is derived from an EMBL/GenBank/DDBJ whole genome shotgun (WGS) entry which is preliminary data.</text>
</comment>
<proteinExistence type="predicted"/>
<evidence type="ECO:0000313" key="3">
    <source>
        <dbReference type="Proteomes" id="UP001149074"/>
    </source>
</evidence>
<evidence type="ECO:0000313" key="2">
    <source>
        <dbReference type="EMBL" id="KAJ5082577.1"/>
    </source>
</evidence>
<dbReference type="PANTHER" id="PTHR38489">
    <property type="entry name" value="HISTONE CHAPERONE DOMAIN-CONTAINING PROTEIN"/>
    <property type="match status" value="1"/>
</dbReference>
<dbReference type="Pfam" id="PF15370">
    <property type="entry name" value="NOPCHAP1"/>
    <property type="match status" value="1"/>
</dbReference>
<organism evidence="2 3">
    <name type="scientific">Penicillium argentinense</name>
    <dbReference type="NCBI Taxonomy" id="1131581"/>
    <lineage>
        <taxon>Eukaryota</taxon>
        <taxon>Fungi</taxon>
        <taxon>Dikarya</taxon>
        <taxon>Ascomycota</taxon>
        <taxon>Pezizomycotina</taxon>
        <taxon>Eurotiomycetes</taxon>
        <taxon>Eurotiomycetidae</taxon>
        <taxon>Eurotiales</taxon>
        <taxon>Aspergillaceae</taxon>
        <taxon>Penicillium</taxon>
    </lineage>
</organism>
<dbReference type="RefSeq" id="XP_056469099.1">
    <property type="nucleotide sequence ID" value="XM_056624111.1"/>
</dbReference>
<sequence>MQSTAPNAEDDPRVRTEVLDDDDYTSSSGSSSEESDVEESDDGEMRVDTKPAPASTASADGSSIPNVPGRPKPQIHRMEGGSDLMARLSAFLPKMKEANEDLEKEIAAGRGSDLLLDAVEGDGKDYIEMNLGLGVLKEKRADGEDSSSSEESDDEDIADEDCEEANKSKATGDSNVMDKLMGGKKPDTEKPSIEEMAE</sequence>
<reference evidence="2" key="2">
    <citation type="journal article" date="2023" name="IMA Fungus">
        <title>Comparative genomic study of the Penicillium genus elucidates a diverse pangenome and 15 lateral gene transfer events.</title>
        <authorList>
            <person name="Petersen C."/>
            <person name="Sorensen T."/>
            <person name="Nielsen M.R."/>
            <person name="Sondergaard T.E."/>
            <person name="Sorensen J.L."/>
            <person name="Fitzpatrick D.A."/>
            <person name="Frisvad J.C."/>
            <person name="Nielsen K.L."/>
        </authorList>
    </citation>
    <scope>NUCLEOTIDE SEQUENCE</scope>
    <source>
        <strain evidence="2">IBT 30761</strain>
    </source>
</reference>
<protein>
    <submittedName>
        <fullName evidence="2">Uncharacterized protein</fullName>
    </submittedName>
</protein>
<dbReference type="GO" id="GO:0000492">
    <property type="term" value="P:box C/D snoRNP assembly"/>
    <property type="evidence" value="ECO:0007669"/>
    <property type="project" value="InterPro"/>
</dbReference>
<feature type="region of interest" description="Disordered" evidence="1">
    <location>
        <begin position="1"/>
        <end position="81"/>
    </location>
</feature>
<name>A0A9W9JVE9_9EURO</name>
<evidence type="ECO:0000256" key="1">
    <source>
        <dbReference type="SAM" id="MobiDB-lite"/>
    </source>
</evidence>
<dbReference type="EMBL" id="JAPQKI010000011">
    <property type="protein sequence ID" value="KAJ5082577.1"/>
    <property type="molecule type" value="Genomic_DNA"/>
</dbReference>
<gene>
    <name evidence="2" type="ORF">N7532_011620</name>
</gene>
<feature type="compositionally biased region" description="Acidic residues" evidence="1">
    <location>
        <begin position="144"/>
        <end position="163"/>
    </location>
</feature>
<feature type="region of interest" description="Disordered" evidence="1">
    <location>
        <begin position="135"/>
        <end position="198"/>
    </location>
</feature>
<dbReference type="PANTHER" id="PTHR38489:SF1">
    <property type="entry name" value="HISTONE CHAPERONE DOMAIN-CONTAINING PROTEIN"/>
    <property type="match status" value="1"/>
</dbReference>
<accession>A0A9W9JVE9</accession>
<dbReference type="AlphaFoldDB" id="A0A9W9JVE9"/>
<dbReference type="Proteomes" id="UP001149074">
    <property type="component" value="Unassembled WGS sequence"/>
</dbReference>
<feature type="compositionally biased region" description="Polar residues" evidence="1">
    <location>
        <begin position="55"/>
        <end position="65"/>
    </location>
</feature>
<reference evidence="2" key="1">
    <citation type="submission" date="2022-11" db="EMBL/GenBank/DDBJ databases">
        <authorList>
            <person name="Petersen C."/>
        </authorList>
    </citation>
    <scope>NUCLEOTIDE SEQUENCE</scope>
    <source>
        <strain evidence="2">IBT 30761</strain>
    </source>
</reference>
<feature type="compositionally biased region" description="Acidic residues" evidence="1">
    <location>
        <begin position="33"/>
        <end position="42"/>
    </location>
</feature>